<dbReference type="Gene3D" id="3.30.70.100">
    <property type="match status" value="1"/>
</dbReference>
<dbReference type="EMBL" id="JAGGLJ010000012">
    <property type="protein sequence ID" value="MBP2025794.1"/>
    <property type="molecule type" value="Genomic_DNA"/>
</dbReference>
<evidence type="ECO:0000313" key="2">
    <source>
        <dbReference type="EMBL" id="MBP2025794.1"/>
    </source>
</evidence>
<accession>A0ABS4KDD8</accession>
<dbReference type="Proteomes" id="UP001519306">
    <property type="component" value="Unassembled WGS sequence"/>
</dbReference>
<gene>
    <name evidence="2" type="ORF">J2Z71_001341</name>
</gene>
<name>A0ABS4KDD8_9FIRM</name>
<reference evidence="2 3" key="1">
    <citation type="submission" date="2021-03" db="EMBL/GenBank/DDBJ databases">
        <title>Genomic Encyclopedia of Type Strains, Phase IV (KMG-IV): sequencing the most valuable type-strain genomes for metagenomic binning, comparative biology and taxonomic classification.</title>
        <authorList>
            <person name="Goeker M."/>
        </authorList>
    </citation>
    <scope>NUCLEOTIDE SEQUENCE [LARGE SCALE GENOMIC DNA]</scope>
    <source>
        <strain evidence="2 3">DSM 27563</strain>
    </source>
</reference>
<protein>
    <submittedName>
        <fullName evidence="2">Copper chaperone CopZ</fullName>
    </submittedName>
</protein>
<dbReference type="InterPro" id="IPR036163">
    <property type="entry name" value="HMA_dom_sf"/>
</dbReference>
<organism evidence="2 3">
    <name type="scientific">Peptoniphilus stercorisuis</name>
    <dbReference type="NCBI Taxonomy" id="1436965"/>
    <lineage>
        <taxon>Bacteria</taxon>
        <taxon>Bacillati</taxon>
        <taxon>Bacillota</taxon>
        <taxon>Tissierellia</taxon>
        <taxon>Tissierellales</taxon>
        <taxon>Peptoniphilaceae</taxon>
        <taxon>Peptoniphilus</taxon>
    </lineage>
</organism>
<dbReference type="Pfam" id="PF00403">
    <property type="entry name" value="HMA"/>
    <property type="match status" value="1"/>
</dbReference>
<dbReference type="SUPFAM" id="SSF55008">
    <property type="entry name" value="HMA, heavy metal-associated domain"/>
    <property type="match status" value="1"/>
</dbReference>
<keyword evidence="3" id="KW-1185">Reference proteome</keyword>
<sequence>MTCEHCSAKVQKALEEINSVDEVKVSLFRKKATVSGEDLNDEILKKAVTDAGYKVTSIE</sequence>
<evidence type="ECO:0000259" key="1">
    <source>
        <dbReference type="PROSITE" id="PS50846"/>
    </source>
</evidence>
<proteinExistence type="predicted"/>
<dbReference type="InterPro" id="IPR006121">
    <property type="entry name" value="HMA_dom"/>
</dbReference>
<evidence type="ECO:0000313" key="3">
    <source>
        <dbReference type="Proteomes" id="UP001519306"/>
    </source>
</evidence>
<dbReference type="PROSITE" id="PS50846">
    <property type="entry name" value="HMA_2"/>
    <property type="match status" value="1"/>
</dbReference>
<dbReference type="CDD" id="cd00371">
    <property type="entry name" value="HMA"/>
    <property type="match status" value="1"/>
</dbReference>
<feature type="domain" description="HMA" evidence="1">
    <location>
        <begin position="1"/>
        <end position="56"/>
    </location>
</feature>
<comment type="caution">
    <text evidence="2">The sequence shown here is derived from an EMBL/GenBank/DDBJ whole genome shotgun (WGS) entry which is preliminary data.</text>
</comment>